<accession>A0A7Y9PHQ2</accession>
<proteinExistence type="predicted"/>
<sequence>MIEEHLNHWPEGMVVIHKGNSLIRGTAFRDQPITTWGEPGGVSIRIARSDTGLEEEVSLADAKAVFFVRSFSGKSAHEDLHFYDAAAAAPFLWVRITFFDGEVMECLVENSEEVVISPAFFARPVDPEANNWMAYIVKRKIKHFQVLAVRHLLASQQNSNGAALQPSIAR</sequence>
<evidence type="ECO:0000313" key="1">
    <source>
        <dbReference type="EMBL" id="NYF79935.1"/>
    </source>
</evidence>
<dbReference type="Proteomes" id="UP000589520">
    <property type="component" value="Unassembled WGS sequence"/>
</dbReference>
<dbReference type="RefSeq" id="WP_179490927.1">
    <property type="nucleotide sequence ID" value="NZ_JACCCW010000002.1"/>
</dbReference>
<comment type="caution">
    <text evidence="1">The sequence shown here is derived from an EMBL/GenBank/DDBJ whole genome shotgun (WGS) entry which is preliminary data.</text>
</comment>
<dbReference type="EMBL" id="JACCCW010000002">
    <property type="protein sequence ID" value="NYF79935.1"/>
    <property type="molecule type" value="Genomic_DNA"/>
</dbReference>
<keyword evidence="2" id="KW-1185">Reference proteome</keyword>
<evidence type="ECO:0000313" key="2">
    <source>
        <dbReference type="Proteomes" id="UP000589520"/>
    </source>
</evidence>
<gene>
    <name evidence="1" type="ORF">HDF17_002255</name>
</gene>
<dbReference type="Pfam" id="PF22478">
    <property type="entry name" value="DUF6982"/>
    <property type="match status" value="1"/>
</dbReference>
<dbReference type="InterPro" id="IPR054251">
    <property type="entry name" value="DUF6982"/>
</dbReference>
<organism evidence="1 2">
    <name type="scientific">Granulicella arctica</name>
    <dbReference type="NCBI Taxonomy" id="940613"/>
    <lineage>
        <taxon>Bacteria</taxon>
        <taxon>Pseudomonadati</taxon>
        <taxon>Acidobacteriota</taxon>
        <taxon>Terriglobia</taxon>
        <taxon>Terriglobales</taxon>
        <taxon>Acidobacteriaceae</taxon>
        <taxon>Granulicella</taxon>
    </lineage>
</organism>
<protein>
    <submittedName>
        <fullName evidence="1">Uncharacterized protein</fullName>
    </submittedName>
</protein>
<name>A0A7Y9PHQ2_9BACT</name>
<dbReference type="AlphaFoldDB" id="A0A7Y9PHQ2"/>
<reference evidence="1 2" key="1">
    <citation type="submission" date="2020-07" db="EMBL/GenBank/DDBJ databases">
        <title>Genomic Encyclopedia of Type Strains, Phase IV (KMG-V): Genome sequencing to study the core and pangenomes of soil and plant-associated prokaryotes.</title>
        <authorList>
            <person name="Whitman W."/>
        </authorList>
    </citation>
    <scope>NUCLEOTIDE SEQUENCE [LARGE SCALE GENOMIC DNA]</scope>
    <source>
        <strain evidence="1 2">X4EP2</strain>
    </source>
</reference>